<dbReference type="PANTHER" id="PTHR11012:SF56">
    <property type="entry name" value="CHK KINASE-LIKE DOMAIN-CONTAINING PROTEIN-RELATED"/>
    <property type="match status" value="1"/>
</dbReference>
<name>A0AA39KRJ8_9HYME</name>
<gene>
    <name evidence="2" type="ORF">PV328_008742</name>
</gene>
<feature type="domain" description="CHK kinase-like" evidence="1">
    <location>
        <begin position="131"/>
        <end position="310"/>
    </location>
</feature>
<dbReference type="Pfam" id="PF02958">
    <property type="entry name" value="EcKL"/>
    <property type="match status" value="1"/>
</dbReference>
<dbReference type="InterPro" id="IPR015897">
    <property type="entry name" value="CHK_kinase-like"/>
</dbReference>
<dbReference type="Gene3D" id="3.90.1200.10">
    <property type="match status" value="1"/>
</dbReference>
<evidence type="ECO:0000313" key="3">
    <source>
        <dbReference type="Proteomes" id="UP001168990"/>
    </source>
</evidence>
<evidence type="ECO:0000313" key="2">
    <source>
        <dbReference type="EMBL" id="KAK0170966.1"/>
    </source>
</evidence>
<accession>A0AA39KRJ8</accession>
<evidence type="ECO:0000259" key="1">
    <source>
        <dbReference type="SMART" id="SM00587"/>
    </source>
</evidence>
<proteinExistence type="predicted"/>
<reference evidence="2" key="1">
    <citation type="journal article" date="2023" name="bioRxiv">
        <title>Scaffold-level genome assemblies of two parasitoid biocontrol wasps reveal the parthenogenesis mechanism and an associated novel virus.</title>
        <authorList>
            <person name="Inwood S."/>
            <person name="Skelly J."/>
            <person name="Guhlin J."/>
            <person name="Harrop T."/>
            <person name="Goldson S."/>
            <person name="Dearden P."/>
        </authorList>
    </citation>
    <scope>NUCLEOTIDE SEQUENCE</scope>
    <source>
        <strain evidence="2">Irish</strain>
        <tissue evidence="2">Whole body</tissue>
    </source>
</reference>
<dbReference type="InterPro" id="IPR011009">
    <property type="entry name" value="Kinase-like_dom_sf"/>
</dbReference>
<sequence length="392" mass="45084">MVLIDTKPSANIEVFFKNVLRGTDKNIEDVLLIEQIQKWAEKAQNFYSNITKCTLKYTIVDNISKERIEKCISLILKEEPEEGPCRVQVRESKFFETEIEVLGNIIPKIENLIGIKITPQFMYGSEENSLIVMNNLAVEGFKNKDCKQGFSQSHMLMMIEVLAKFHAGSVALNEQNTPENIFKNIEFCTRAIGKVVGELSDKRCSNAAPKFEKLAQKISHRLINVTKYSKDEFCVLNHGDCWTNNIMFREDDDGQPIDVRLIDFQISVWSSPAIDLLFLLSVCPELDIKCEQDDFFIDRYLNILSETMRRLNCKKKSPTVDELKNSLYKRRSFAVKSGLIFYSKLVAGKDNVETIEDILQKGYSDMAIFRHQDTIKVLKKIVPLMDEKGYLD</sequence>
<dbReference type="AlphaFoldDB" id="A0AA39KRJ8"/>
<dbReference type="SMART" id="SM00587">
    <property type="entry name" value="CHK"/>
    <property type="match status" value="1"/>
</dbReference>
<dbReference type="InterPro" id="IPR004119">
    <property type="entry name" value="EcKL"/>
</dbReference>
<protein>
    <recommendedName>
        <fullName evidence="1">CHK kinase-like domain-containing protein</fullName>
    </recommendedName>
</protein>
<reference evidence="2" key="2">
    <citation type="submission" date="2023-03" db="EMBL/GenBank/DDBJ databases">
        <authorList>
            <person name="Inwood S.N."/>
            <person name="Skelly J.G."/>
            <person name="Guhlin J."/>
            <person name="Harrop T.W.R."/>
            <person name="Goldson S.G."/>
            <person name="Dearden P.K."/>
        </authorList>
    </citation>
    <scope>NUCLEOTIDE SEQUENCE</scope>
    <source>
        <strain evidence="2">Irish</strain>
        <tissue evidence="2">Whole body</tissue>
    </source>
</reference>
<dbReference type="SUPFAM" id="SSF56112">
    <property type="entry name" value="Protein kinase-like (PK-like)"/>
    <property type="match status" value="1"/>
</dbReference>
<keyword evidence="3" id="KW-1185">Reference proteome</keyword>
<dbReference type="Proteomes" id="UP001168990">
    <property type="component" value="Unassembled WGS sequence"/>
</dbReference>
<dbReference type="EMBL" id="JAQQBS010000003">
    <property type="protein sequence ID" value="KAK0170966.1"/>
    <property type="molecule type" value="Genomic_DNA"/>
</dbReference>
<organism evidence="2 3">
    <name type="scientific">Microctonus aethiopoides</name>
    <dbReference type="NCBI Taxonomy" id="144406"/>
    <lineage>
        <taxon>Eukaryota</taxon>
        <taxon>Metazoa</taxon>
        <taxon>Ecdysozoa</taxon>
        <taxon>Arthropoda</taxon>
        <taxon>Hexapoda</taxon>
        <taxon>Insecta</taxon>
        <taxon>Pterygota</taxon>
        <taxon>Neoptera</taxon>
        <taxon>Endopterygota</taxon>
        <taxon>Hymenoptera</taxon>
        <taxon>Apocrita</taxon>
        <taxon>Ichneumonoidea</taxon>
        <taxon>Braconidae</taxon>
        <taxon>Euphorinae</taxon>
        <taxon>Microctonus</taxon>
    </lineage>
</organism>
<comment type="caution">
    <text evidence="2">The sequence shown here is derived from an EMBL/GenBank/DDBJ whole genome shotgun (WGS) entry which is preliminary data.</text>
</comment>
<dbReference type="PANTHER" id="PTHR11012">
    <property type="entry name" value="PROTEIN KINASE-LIKE DOMAIN-CONTAINING"/>
    <property type="match status" value="1"/>
</dbReference>